<evidence type="ECO:0008006" key="2">
    <source>
        <dbReference type="Google" id="ProtNLM"/>
    </source>
</evidence>
<feature type="non-terminal residue" evidence="1">
    <location>
        <position position="42"/>
    </location>
</feature>
<dbReference type="SUPFAM" id="SSF53448">
    <property type="entry name" value="Nucleotide-diphospho-sugar transferases"/>
    <property type="match status" value="1"/>
</dbReference>
<reference evidence="1" key="1">
    <citation type="submission" date="2018-05" db="EMBL/GenBank/DDBJ databases">
        <authorList>
            <person name="Lanie J.A."/>
            <person name="Ng W.-L."/>
            <person name="Kazmierczak K.M."/>
            <person name="Andrzejewski T.M."/>
            <person name="Davidsen T.M."/>
            <person name="Wayne K.J."/>
            <person name="Tettelin H."/>
            <person name="Glass J.I."/>
            <person name="Rusch D."/>
            <person name="Podicherti R."/>
            <person name="Tsui H.-C.T."/>
            <person name="Winkler M.E."/>
        </authorList>
    </citation>
    <scope>NUCLEOTIDE SEQUENCE</scope>
</reference>
<dbReference type="AlphaFoldDB" id="A0A382RR81"/>
<proteinExistence type="predicted"/>
<dbReference type="InterPro" id="IPR029044">
    <property type="entry name" value="Nucleotide-diphossugar_trans"/>
</dbReference>
<evidence type="ECO:0000313" key="1">
    <source>
        <dbReference type="EMBL" id="SVD00189.1"/>
    </source>
</evidence>
<gene>
    <name evidence="1" type="ORF">METZ01_LOCUS353043</name>
</gene>
<name>A0A382RR81_9ZZZZ</name>
<protein>
    <recommendedName>
        <fullName evidence="2">Hexosyltransferase</fullName>
    </recommendedName>
</protein>
<accession>A0A382RR81</accession>
<dbReference type="EMBL" id="UINC01123607">
    <property type="protein sequence ID" value="SVD00189.1"/>
    <property type="molecule type" value="Genomic_DNA"/>
</dbReference>
<organism evidence="1">
    <name type="scientific">marine metagenome</name>
    <dbReference type="NCBI Taxonomy" id="408172"/>
    <lineage>
        <taxon>unclassified sequences</taxon>
        <taxon>metagenomes</taxon>
        <taxon>ecological metagenomes</taxon>
    </lineage>
</organism>
<feature type="non-terminal residue" evidence="1">
    <location>
        <position position="1"/>
    </location>
</feature>
<sequence>MFEVGNKGWWYKSNLFDKHEWNGQVLYLDLDTVVMGSLDKFF</sequence>